<evidence type="ECO:0000256" key="2">
    <source>
        <dbReference type="SAM" id="SignalP"/>
    </source>
</evidence>
<name>A0A7W4UN64_9MICO</name>
<feature type="chain" id="PRO_5039181710" evidence="2">
    <location>
        <begin position="26"/>
        <end position="195"/>
    </location>
</feature>
<dbReference type="Proteomes" id="UP000545286">
    <property type="component" value="Unassembled WGS sequence"/>
</dbReference>
<feature type="region of interest" description="Disordered" evidence="1">
    <location>
        <begin position="41"/>
        <end position="68"/>
    </location>
</feature>
<evidence type="ECO:0000256" key="1">
    <source>
        <dbReference type="SAM" id="MobiDB-lite"/>
    </source>
</evidence>
<reference evidence="3 4" key="1">
    <citation type="submission" date="2020-08" db="EMBL/GenBank/DDBJ databases">
        <title>Sequencing the genomes of 1000 actinobacteria strains.</title>
        <authorList>
            <person name="Klenk H.-P."/>
        </authorList>
    </citation>
    <scope>NUCLEOTIDE SEQUENCE [LARGE SCALE GENOMIC DNA]</scope>
    <source>
        <strain evidence="3 4">DSM 20419</strain>
    </source>
</reference>
<feature type="compositionally biased region" description="Basic and acidic residues" evidence="1">
    <location>
        <begin position="41"/>
        <end position="58"/>
    </location>
</feature>
<feature type="signal peptide" evidence="2">
    <location>
        <begin position="1"/>
        <end position="25"/>
    </location>
</feature>
<dbReference type="EMBL" id="JACHWJ010000002">
    <property type="protein sequence ID" value="MBB2957532.1"/>
    <property type="molecule type" value="Genomic_DNA"/>
</dbReference>
<keyword evidence="4" id="KW-1185">Reference proteome</keyword>
<keyword evidence="2" id="KW-0732">Signal</keyword>
<sequence length="195" mass="21843">MINVASKSMTSGCLALAAWSGGVLAGQRPCPGASSLARRVDRCDRPDGVGGERGDQAGHGRIRRDKPEHARLAPQRVDIGERVTTQSERDREIRDNFARIMCRERFPPRRQRVRQRQVEACRAHRFREQDTARLPDRGDSRGVDANSWVRSGILHLEGAPFVDNEALRQAQLSQIRGTFLTPPRTSTTRTVKPRG</sequence>
<gene>
    <name evidence="3" type="ORF">FHX72_001669</name>
</gene>
<proteinExistence type="predicted"/>
<dbReference type="AlphaFoldDB" id="A0A7W4UN64"/>
<organism evidence="3 4">
    <name type="scientific">Pseudoclavibacter helvolus</name>
    <dbReference type="NCBI Taxonomy" id="255205"/>
    <lineage>
        <taxon>Bacteria</taxon>
        <taxon>Bacillati</taxon>
        <taxon>Actinomycetota</taxon>
        <taxon>Actinomycetes</taxon>
        <taxon>Micrococcales</taxon>
        <taxon>Microbacteriaceae</taxon>
        <taxon>Pseudoclavibacter</taxon>
    </lineage>
</organism>
<comment type="caution">
    <text evidence="3">The sequence shown here is derived from an EMBL/GenBank/DDBJ whole genome shotgun (WGS) entry which is preliminary data.</text>
</comment>
<evidence type="ECO:0000313" key="4">
    <source>
        <dbReference type="Proteomes" id="UP000545286"/>
    </source>
</evidence>
<evidence type="ECO:0000313" key="3">
    <source>
        <dbReference type="EMBL" id="MBB2957532.1"/>
    </source>
</evidence>
<protein>
    <submittedName>
        <fullName evidence="3">Uncharacterized protein</fullName>
    </submittedName>
</protein>
<accession>A0A7W4UN64</accession>